<reference evidence="1 2" key="1">
    <citation type="submission" date="2018-04" db="EMBL/GenBank/DDBJ databases">
        <title>Camelliibacillus theae gen. nov., sp. nov., isolated from Pu'er tea.</title>
        <authorList>
            <person name="Niu L."/>
        </authorList>
    </citation>
    <scope>NUCLEOTIDE SEQUENCE [LARGE SCALE GENOMIC DNA]</scope>
    <source>
        <strain evidence="1 2">T8</strain>
    </source>
</reference>
<organism evidence="1 2">
    <name type="scientific">Pueribacillus theae</name>
    <dbReference type="NCBI Taxonomy" id="2171751"/>
    <lineage>
        <taxon>Bacteria</taxon>
        <taxon>Bacillati</taxon>
        <taxon>Bacillota</taxon>
        <taxon>Bacilli</taxon>
        <taxon>Bacillales</taxon>
        <taxon>Bacillaceae</taxon>
        <taxon>Pueribacillus</taxon>
    </lineage>
</organism>
<dbReference type="InterPro" id="IPR027417">
    <property type="entry name" value="P-loop_NTPase"/>
</dbReference>
<dbReference type="SUPFAM" id="SSF52540">
    <property type="entry name" value="P-loop containing nucleoside triphosphate hydrolases"/>
    <property type="match status" value="1"/>
</dbReference>
<sequence>MEIYALIGPSGTGKSTSSLFFAHEKKIPAIIDDGLLIYKGKRVAGTSAKFEKNYITAVKRATFHLKEHRQDVQQAIRNYKIKKLLIIGTSKRMVDKIAAALELGKISHYVDVTEIRSSSEIKMALYVRQTEGKHVIPIPYIQVEQSFFKKLISKGKQLFTKKSEYVGETTIVHPDFMRGTIHISDKIFNLIVEKEVEKMTDFKECKHVSIQMFGLPTIQVHVHLNYPMQRPLLEIGRELQQNIINAFHDYLELEVDKIQINVEK</sequence>
<accession>A0A2U1K799</accession>
<protein>
    <submittedName>
        <fullName evidence="1">Uncharacterized protein</fullName>
    </submittedName>
</protein>
<dbReference type="AlphaFoldDB" id="A0A2U1K799"/>
<keyword evidence="2" id="KW-1185">Reference proteome</keyword>
<dbReference type="EMBL" id="QCZG01000005">
    <property type="protein sequence ID" value="PWA12863.1"/>
    <property type="molecule type" value="Genomic_DNA"/>
</dbReference>
<dbReference type="Proteomes" id="UP000245998">
    <property type="component" value="Unassembled WGS sequence"/>
</dbReference>
<name>A0A2U1K799_9BACI</name>
<proteinExistence type="predicted"/>
<evidence type="ECO:0000313" key="2">
    <source>
        <dbReference type="Proteomes" id="UP000245998"/>
    </source>
</evidence>
<dbReference type="OrthoDB" id="5429664at2"/>
<evidence type="ECO:0000313" key="1">
    <source>
        <dbReference type="EMBL" id="PWA12863.1"/>
    </source>
</evidence>
<gene>
    <name evidence="1" type="ORF">DCC39_03985</name>
</gene>
<comment type="caution">
    <text evidence="1">The sequence shown here is derived from an EMBL/GenBank/DDBJ whole genome shotgun (WGS) entry which is preliminary data.</text>
</comment>